<evidence type="ECO:0000313" key="9">
    <source>
        <dbReference type="EMBL" id="CAJ0561300.1"/>
    </source>
</evidence>
<dbReference type="InterPro" id="IPR046347">
    <property type="entry name" value="bZIP_sf"/>
</dbReference>
<dbReference type="GO" id="GO:0005634">
    <property type="term" value="C:nucleus"/>
    <property type="evidence" value="ECO:0007669"/>
    <property type="project" value="UniProtKB-SubCell"/>
</dbReference>
<sequence>MAHHPHHHQHPFIPAVSSFNQGAGMSVFGLQQLFPDGKPVAHLAPLTIIAPPSGSCIQTCSSSAAGPLLIAGEPNNNRGCFARSSTPSSSISNPSSSTDGESSSSPSSRVIVRTYPKKRKEVVKTYWERRKKNNDAAKRSRDQRRLKEDEVASRALSLERENAMLREELQRLRAETSALHTIIVGGSAQVIQRQLSAPTPQLHPAHHSVIRSTSRETVFVQGPTR</sequence>
<dbReference type="SMART" id="SM00338">
    <property type="entry name" value="BRLZ"/>
    <property type="match status" value="1"/>
</dbReference>
<evidence type="ECO:0000256" key="5">
    <source>
        <dbReference type="ARBA" id="ARBA00023163"/>
    </source>
</evidence>
<name>A0AA36FS04_9BILA</name>
<organism evidence="9 10">
    <name type="scientific">Mesorhabditis spiculigera</name>
    <dbReference type="NCBI Taxonomy" id="96644"/>
    <lineage>
        <taxon>Eukaryota</taxon>
        <taxon>Metazoa</taxon>
        <taxon>Ecdysozoa</taxon>
        <taxon>Nematoda</taxon>
        <taxon>Chromadorea</taxon>
        <taxon>Rhabditida</taxon>
        <taxon>Rhabditina</taxon>
        <taxon>Rhabditomorpha</taxon>
        <taxon>Rhabditoidea</taxon>
        <taxon>Rhabditidae</taxon>
        <taxon>Mesorhabditinae</taxon>
        <taxon>Mesorhabditis</taxon>
    </lineage>
</organism>
<evidence type="ECO:0000256" key="2">
    <source>
        <dbReference type="ARBA" id="ARBA00006079"/>
    </source>
</evidence>
<dbReference type="PANTHER" id="PTHR11988:SF48">
    <property type="entry name" value="BZIP DOMAIN-CONTAINING PROTEIN"/>
    <property type="match status" value="1"/>
</dbReference>
<keyword evidence="5" id="KW-0804">Transcription</keyword>
<dbReference type="EMBL" id="CATQJA010000547">
    <property type="protein sequence ID" value="CAJ0561300.1"/>
    <property type="molecule type" value="Genomic_DNA"/>
</dbReference>
<feature type="compositionally biased region" description="Low complexity" evidence="7">
    <location>
        <begin position="84"/>
        <end position="108"/>
    </location>
</feature>
<proteinExistence type="inferred from homology"/>
<gene>
    <name evidence="9" type="ORF">MSPICULIGERA_LOCUS1788</name>
</gene>
<evidence type="ECO:0000256" key="4">
    <source>
        <dbReference type="ARBA" id="ARBA00023125"/>
    </source>
</evidence>
<dbReference type="PANTHER" id="PTHR11988">
    <property type="entry name" value="THYROTROPH EMBRYONIC FACTOR RELATED"/>
    <property type="match status" value="1"/>
</dbReference>
<reference evidence="9" key="1">
    <citation type="submission" date="2023-06" db="EMBL/GenBank/DDBJ databases">
        <authorList>
            <person name="Delattre M."/>
        </authorList>
    </citation>
    <scope>NUCLEOTIDE SEQUENCE</scope>
    <source>
        <strain evidence="9">AF72</strain>
    </source>
</reference>
<accession>A0AA36FS04</accession>
<protein>
    <recommendedName>
        <fullName evidence="8">BZIP domain-containing protein</fullName>
    </recommendedName>
</protein>
<dbReference type="FunFam" id="1.20.5.170:FF:000025">
    <property type="entry name" value="nuclear factor interleukin-3-regulated protein-like"/>
    <property type="match status" value="1"/>
</dbReference>
<feature type="non-terminal residue" evidence="9">
    <location>
        <position position="225"/>
    </location>
</feature>
<evidence type="ECO:0000256" key="6">
    <source>
        <dbReference type="ARBA" id="ARBA00023242"/>
    </source>
</evidence>
<dbReference type="Pfam" id="PF07716">
    <property type="entry name" value="bZIP_2"/>
    <property type="match status" value="1"/>
</dbReference>
<dbReference type="GO" id="GO:0000978">
    <property type="term" value="F:RNA polymerase II cis-regulatory region sequence-specific DNA binding"/>
    <property type="evidence" value="ECO:0007669"/>
    <property type="project" value="TreeGrafter"/>
</dbReference>
<comment type="similarity">
    <text evidence="2">Belongs to the bZIP family. NFIL3 subfamily.</text>
</comment>
<evidence type="ECO:0000256" key="7">
    <source>
        <dbReference type="SAM" id="MobiDB-lite"/>
    </source>
</evidence>
<dbReference type="AlphaFoldDB" id="A0AA36FS04"/>
<dbReference type="CDD" id="cd14695">
    <property type="entry name" value="bZIP_HLF"/>
    <property type="match status" value="1"/>
</dbReference>
<evidence type="ECO:0000259" key="8">
    <source>
        <dbReference type="PROSITE" id="PS50217"/>
    </source>
</evidence>
<dbReference type="SUPFAM" id="SSF57959">
    <property type="entry name" value="Leucine zipper domain"/>
    <property type="match status" value="1"/>
</dbReference>
<dbReference type="PROSITE" id="PS50217">
    <property type="entry name" value="BZIP"/>
    <property type="match status" value="1"/>
</dbReference>
<feature type="region of interest" description="Disordered" evidence="7">
    <location>
        <begin position="81"/>
        <end position="114"/>
    </location>
</feature>
<comment type="caution">
    <text evidence="9">The sequence shown here is derived from an EMBL/GenBank/DDBJ whole genome shotgun (WGS) entry which is preliminary data.</text>
</comment>
<dbReference type="Proteomes" id="UP001177023">
    <property type="component" value="Unassembled WGS sequence"/>
</dbReference>
<keyword evidence="3" id="KW-0805">Transcription regulation</keyword>
<keyword evidence="4" id="KW-0238">DNA-binding</keyword>
<keyword evidence="10" id="KW-1185">Reference proteome</keyword>
<dbReference type="InterPro" id="IPR004827">
    <property type="entry name" value="bZIP"/>
</dbReference>
<dbReference type="InterPro" id="IPR040223">
    <property type="entry name" value="PAR_bZIP"/>
</dbReference>
<evidence type="ECO:0000313" key="10">
    <source>
        <dbReference type="Proteomes" id="UP001177023"/>
    </source>
</evidence>
<evidence type="ECO:0000256" key="3">
    <source>
        <dbReference type="ARBA" id="ARBA00023015"/>
    </source>
</evidence>
<feature type="domain" description="BZIP" evidence="8">
    <location>
        <begin position="128"/>
        <end position="179"/>
    </location>
</feature>
<keyword evidence="6" id="KW-0539">Nucleus</keyword>
<dbReference type="GO" id="GO:0000981">
    <property type="term" value="F:DNA-binding transcription factor activity, RNA polymerase II-specific"/>
    <property type="evidence" value="ECO:0007669"/>
    <property type="project" value="TreeGrafter"/>
</dbReference>
<evidence type="ECO:0000256" key="1">
    <source>
        <dbReference type="ARBA" id="ARBA00004123"/>
    </source>
</evidence>
<comment type="subcellular location">
    <subcellularLocation>
        <location evidence="1">Nucleus</location>
    </subcellularLocation>
</comment>
<dbReference type="Gene3D" id="1.20.5.170">
    <property type="match status" value="1"/>
</dbReference>